<organism evidence="2 3">
    <name type="scientific">Vibrio ulleungensis</name>
    <dbReference type="NCBI Taxonomy" id="2807619"/>
    <lineage>
        <taxon>Bacteria</taxon>
        <taxon>Pseudomonadati</taxon>
        <taxon>Pseudomonadota</taxon>
        <taxon>Gammaproteobacteria</taxon>
        <taxon>Vibrionales</taxon>
        <taxon>Vibrionaceae</taxon>
        <taxon>Vibrio</taxon>
    </lineage>
</organism>
<name>A0ABS2HL23_9VIBR</name>
<keyword evidence="1" id="KW-0812">Transmembrane</keyword>
<dbReference type="InterPro" id="IPR051082">
    <property type="entry name" value="Pentapeptide-BTB/POZ_domain"/>
</dbReference>
<keyword evidence="1" id="KW-1133">Transmembrane helix</keyword>
<feature type="transmembrane region" description="Helical" evidence="1">
    <location>
        <begin position="74"/>
        <end position="92"/>
    </location>
</feature>
<feature type="transmembrane region" description="Helical" evidence="1">
    <location>
        <begin position="22"/>
        <end position="44"/>
    </location>
</feature>
<dbReference type="PANTHER" id="PTHR14136:SF17">
    <property type="entry name" value="BTB_POZ DOMAIN-CONTAINING PROTEIN KCTD9"/>
    <property type="match status" value="1"/>
</dbReference>
<dbReference type="InterPro" id="IPR001646">
    <property type="entry name" value="5peptide_repeat"/>
</dbReference>
<dbReference type="RefSeq" id="WP_205158146.1">
    <property type="nucleotide sequence ID" value="NZ_JAFEUM010000003.1"/>
</dbReference>
<keyword evidence="3" id="KW-1185">Reference proteome</keyword>
<dbReference type="PANTHER" id="PTHR14136">
    <property type="entry name" value="BTB_POZ DOMAIN-CONTAINING PROTEIN KCTD9"/>
    <property type="match status" value="1"/>
</dbReference>
<dbReference type="Pfam" id="PF00805">
    <property type="entry name" value="Pentapeptide"/>
    <property type="match status" value="1"/>
</dbReference>
<gene>
    <name evidence="2" type="ORF">JQC93_09125</name>
</gene>
<sequence>MSPDKPTQHDAKHPPSRWSRQLLQRATSLVALLSAFYFFDYALFDVSEWRLQQSDYITELLKKWQDLVNHPNKLVQLALCLMLFVVGIKGFILPTIKSVVQNTPGVIGHFSTTYYSQIQKIQSWFSTGADVIEKGSMWLLLVSLIFYLFNDRESSAITTAWETIDRAQGKWGDLGRREALSTLIDYDVSLIGIDLSYSSLSGLTFDDEHDNYDVDPDRPFLDLVSLSHSDISFASFPCVFMRQANLQHAVLSGTRFTGADLRDTLFTGSDFGGSPIEAQHYMITDFSFADLRGANLGDLPVTATHPPSPYIKYLSSIQPQGAWLLGADLRGAVVGKKVLGLSEPATPTQLNFALENLKTFAQWDQHTVFPTIIRNQLTYWQSQEETLEAKKRRWQHLVALYQASFGEERAKRLLSYVELSSNNSQQLNRQFDSISDFACRRLDDVF</sequence>
<accession>A0ABS2HL23</accession>
<dbReference type="EMBL" id="JAFEUM010000003">
    <property type="protein sequence ID" value="MBM7036567.1"/>
    <property type="molecule type" value="Genomic_DNA"/>
</dbReference>
<evidence type="ECO:0000313" key="3">
    <source>
        <dbReference type="Proteomes" id="UP000809621"/>
    </source>
</evidence>
<dbReference type="Gene3D" id="2.160.20.80">
    <property type="entry name" value="E3 ubiquitin-protein ligase SopA"/>
    <property type="match status" value="1"/>
</dbReference>
<proteinExistence type="predicted"/>
<dbReference type="Proteomes" id="UP000809621">
    <property type="component" value="Unassembled WGS sequence"/>
</dbReference>
<comment type="caution">
    <text evidence="2">The sequence shown here is derived from an EMBL/GenBank/DDBJ whole genome shotgun (WGS) entry which is preliminary data.</text>
</comment>
<dbReference type="SUPFAM" id="SSF141571">
    <property type="entry name" value="Pentapeptide repeat-like"/>
    <property type="match status" value="1"/>
</dbReference>
<reference evidence="2 3" key="1">
    <citation type="submission" date="2021-02" db="EMBL/GenBank/DDBJ databases">
        <authorList>
            <person name="Park J.-S."/>
        </authorList>
    </citation>
    <scope>NUCLEOTIDE SEQUENCE [LARGE SCALE GENOMIC DNA]</scope>
    <source>
        <strain evidence="2 3">188UL20-2</strain>
    </source>
</reference>
<keyword evidence="1" id="KW-0472">Membrane</keyword>
<evidence type="ECO:0000313" key="2">
    <source>
        <dbReference type="EMBL" id="MBM7036567.1"/>
    </source>
</evidence>
<protein>
    <submittedName>
        <fullName evidence="2">Pentapeptide repeat-containing protein</fullName>
    </submittedName>
</protein>
<evidence type="ECO:0000256" key="1">
    <source>
        <dbReference type="SAM" id="Phobius"/>
    </source>
</evidence>